<name>A0A1E7FV34_9STRA</name>
<dbReference type="EMBL" id="KV784353">
    <property type="protein sequence ID" value="OEU22011.1"/>
    <property type="molecule type" value="Genomic_DNA"/>
</dbReference>
<evidence type="ECO:0000256" key="6">
    <source>
        <dbReference type="RuleBase" id="RU000487"/>
    </source>
</evidence>
<dbReference type="Pfam" id="PF00022">
    <property type="entry name" value="Actin"/>
    <property type="match status" value="2"/>
</dbReference>
<dbReference type="AlphaFoldDB" id="A0A1E7FV34"/>
<organism evidence="7 8">
    <name type="scientific">Fragilariopsis cylindrus CCMP1102</name>
    <dbReference type="NCBI Taxonomy" id="635003"/>
    <lineage>
        <taxon>Eukaryota</taxon>
        <taxon>Sar</taxon>
        <taxon>Stramenopiles</taxon>
        <taxon>Ochrophyta</taxon>
        <taxon>Bacillariophyta</taxon>
        <taxon>Bacillariophyceae</taxon>
        <taxon>Bacillariophycidae</taxon>
        <taxon>Bacillariales</taxon>
        <taxon>Bacillariaceae</taxon>
        <taxon>Fragilariopsis</taxon>
    </lineage>
</organism>
<feature type="non-terminal residue" evidence="7">
    <location>
        <position position="1"/>
    </location>
</feature>
<comment type="similarity">
    <text evidence="1 6">Belongs to the actin family.</text>
</comment>
<evidence type="ECO:0000256" key="5">
    <source>
        <dbReference type="ARBA" id="ARBA00049360"/>
    </source>
</evidence>
<dbReference type="Gene3D" id="3.90.640.10">
    <property type="entry name" value="Actin, Chain A, domain 4"/>
    <property type="match status" value="1"/>
</dbReference>
<dbReference type="Gene3D" id="3.30.420.40">
    <property type="match status" value="2"/>
</dbReference>
<keyword evidence="8" id="KW-1185">Reference proteome</keyword>
<dbReference type="InterPro" id="IPR004001">
    <property type="entry name" value="Actin_CS"/>
</dbReference>
<dbReference type="PROSITE" id="PS00432">
    <property type="entry name" value="ACTINS_2"/>
    <property type="match status" value="1"/>
</dbReference>
<reference evidence="7 8" key="1">
    <citation type="submission" date="2016-09" db="EMBL/GenBank/DDBJ databases">
        <title>Extensive genetic diversity and differential bi-allelic expression allows diatom success in the polar Southern Ocean.</title>
        <authorList>
            <consortium name="DOE Joint Genome Institute"/>
            <person name="Mock T."/>
            <person name="Otillar R.P."/>
            <person name="Strauss J."/>
            <person name="Dupont C."/>
            <person name="Frickenhaus S."/>
            <person name="Maumus F."/>
            <person name="Mcmullan M."/>
            <person name="Sanges R."/>
            <person name="Schmutz J."/>
            <person name="Toseland A."/>
            <person name="Valas R."/>
            <person name="Veluchamy A."/>
            <person name="Ward B.J."/>
            <person name="Allen A."/>
            <person name="Barry K."/>
            <person name="Falciatore A."/>
            <person name="Ferrante M."/>
            <person name="Fortunato A.E."/>
            <person name="Gloeckner G."/>
            <person name="Gruber A."/>
            <person name="Hipkin R."/>
            <person name="Janech M."/>
            <person name="Kroth P."/>
            <person name="Leese F."/>
            <person name="Lindquist E."/>
            <person name="Lyon B.R."/>
            <person name="Martin J."/>
            <person name="Mayer C."/>
            <person name="Parker M."/>
            <person name="Quesneville H."/>
            <person name="Raymond J."/>
            <person name="Uhlig C."/>
            <person name="Valentin K.U."/>
            <person name="Worden A.Z."/>
            <person name="Armbrust E.V."/>
            <person name="Bowler C."/>
            <person name="Green B."/>
            <person name="Moulton V."/>
            <person name="Van Oosterhout C."/>
            <person name="Grigoriev I."/>
        </authorList>
    </citation>
    <scope>NUCLEOTIDE SEQUENCE [LARGE SCALE GENOMIC DNA]</scope>
    <source>
        <strain evidence="7 8">CCMP1102</strain>
    </source>
</reference>
<dbReference type="SUPFAM" id="SSF53067">
    <property type="entry name" value="Actin-like ATPase domain"/>
    <property type="match status" value="2"/>
</dbReference>
<proteinExistence type="inferred from homology"/>
<dbReference type="InterPro" id="IPR004000">
    <property type="entry name" value="Actin"/>
</dbReference>
<dbReference type="KEGG" id="fcy:FRACYDRAFT_178989"/>
<evidence type="ECO:0000256" key="1">
    <source>
        <dbReference type="ARBA" id="ARBA00006752"/>
    </source>
</evidence>
<dbReference type="OrthoDB" id="5132116at2759"/>
<keyword evidence="2" id="KW-0547">Nucleotide-binding</keyword>
<protein>
    <submittedName>
        <fullName evidence="7">Actin-like ATPase domain-containing protein</fullName>
    </submittedName>
</protein>
<evidence type="ECO:0000256" key="4">
    <source>
        <dbReference type="ARBA" id="ARBA00022840"/>
    </source>
</evidence>
<comment type="catalytic activity">
    <reaction evidence="5">
        <text>ATP + H2O = ADP + phosphate + H(+)</text>
        <dbReference type="Rhea" id="RHEA:13065"/>
        <dbReference type="ChEBI" id="CHEBI:15377"/>
        <dbReference type="ChEBI" id="CHEBI:15378"/>
        <dbReference type="ChEBI" id="CHEBI:30616"/>
        <dbReference type="ChEBI" id="CHEBI:43474"/>
        <dbReference type="ChEBI" id="CHEBI:456216"/>
    </reaction>
</comment>
<dbReference type="InParanoid" id="A0A1E7FV34"/>
<dbReference type="PANTHER" id="PTHR11937">
    <property type="entry name" value="ACTIN"/>
    <property type="match status" value="1"/>
</dbReference>
<evidence type="ECO:0000256" key="2">
    <source>
        <dbReference type="ARBA" id="ARBA00022741"/>
    </source>
</evidence>
<sequence length="325" mass="35365">DLIPTFLRHGYTSALGVESNTIDGITSNNPLLMIERSYNPPPIRQQVLEILMEECQVPATFLGRDAAMACYACGRTTSTVIDIGYSGTTVSPVFEGYVEQKGVRRAPTGTMAMDEQSLEQLHKLVKDSQIRKKIRKKDHKSLLPLYQAINTAASKSLQVPSISYCLPDGQSVDVPSQGRFSVAELAVGGKLSIEDKERITNIREANLGGLTASPIANMVCDAAFRCDRDQQAGVLGNVVLAGGGACIGPTDQSVPDSLREQIETIIHAHTPGWRVKMLSPGMQERAIASWLGGSILASLGTFHEMWISKEEYEEWGCSIVNRKCP</sequence>
<dbReference type="GO" id="GO:0005524">
    <property type="term" value="F:ATP binding"/>
    <property type="evidence" value="ECO:0007669"/>
    <property type="project" value="UniProtKB-KW"/>
</dbReference>
<evidence type="ECO:0000256" key="3">
    <source>
        <dbReference type="ARBA" id="ARBA00022801"/>
    </source>
</evidence>
<dbReference type="Proteomes" id="UP000095751">
    <property type="component" value="Unassembled WGS sequence"/>
</dbReference>
<dbReference type="SMART" id="SM00268">
    <property type="entry name" value="ACTIN"/>
    <property type="match status" value="1"/>
</dbReference>
<gene>
    <name evidence="7" type="ORF">FRACYDRAFT_178989</name>
</gene>
<evidence type="ECO:0000313" key="7">
    <source>
        <dbReference type="EMBL" id="OEU22011.1"/>
    </source>
</evidence>
<dbReference type="FunFam" id="3.30.420.40:FF:000058">
    <property type="entry name" value="Putative actin-related protein 5"/>
    <property type="match status" value="1"/>
</dbReference>
<dbReference type="GO" id="GO:0016787">
    <property type="term" value="F:hydrolase activity"/>
    <property type="evidence" value="ECO:0007669"/>
    <property type="project" value="UniProtKB-KW"/>
</dbReference>
<dbReference type="InterPro" id="IPR043129">
    <property type="entry name" value="ATPase_NBD"/>
</dbReference>
<keyword evidence="4" id="KW-0067">ATP-binding</keyword>
<accession>A0A1E7FV34</accession>
<keyword evidence="3" id="KW-0378">Hydrolase</keyword>
<evidence type="ECO:0000313" key="8">
    <source>
        <dbReference type="Proteomes" id="UP000095751"/>
    </source>
</evidence>